<organism evidence="1 2">
    <name type="scientific">Methanolacinia petrolearia (strain DSM 11571 / OCM 486 / SEBR 4847)</name>
    <name type="common">Methanoplanus petrolearius</name>
    <dbReference type="NCBI Taxonomy" id="679926"/>
    <lineage>
        <taxon>Archaea</taxon>
        <taxon>Methanobacteriati</taxon>
        <taxon>Methanobacteriota</taxon>
        <taxon>Stenosarchaea group</taxon>
        <taxon>Methanomicrobia</taxon>
        <taxon>Methanomicrobiales</taxon>
        <taxon>Methanomicrobiaceae</taxon>
        <taxon>Methanolacinia</taxon>
    </lineage>
</organism>
<dbReference type="HOGENOM" id="CLU_570637_0_0_2"/>
<dbReference type="RefSeq" id="WP_013329382.1">
    <property type="nucleotide sequence ID" value="NC_014507.1"/>
</dbReference>
<dbReference type="GeneID" id="9743916"/>
<evidence type="ECO:0000313" key="1">
    <source>
        <dbReference type="EMBL" id="ADN36205.1"/>
    </source>
</evidence>
<name>E1RFH5_METP4</name>
<reference evidence="1 2" key="1">
    <citation type="journal article" date="2010" name="Stand. Genomic Sci.">
        <title>Complete genome sequence of Methanoplanus petrolearius type strain (SEBR 4847).</title>
        <authorList>
            <person name="Brambilla E."/>
            <person name="Djao O.D."/>
            <person name="Daligault H."/>
            <person name="Lapidus A."/>
            <person name="Lucas S."/>
            <person name="Hammon N."/>
            <person name="Nolan M."/>
            <person name="Tice H."/>
            <person name="Cheng J.F."/>
            <person name="Han C."/>
            <person name="Tapia R."/>
            <person name="Goodwin L."/>
            <person name="Pitluck S."/>
            <person name="Liolios K."/>
            <person name="Ivanova N."/>
            <person name="Mavromatis K."/>
            <person name="Mikhailova N."/>
            <person name="Pati A."/>
            <person name="Chen A."/>
            <person name="Palaniappan K."/>
            <person name="Land M."/>
            <person name="Hauser L."/>
            <person name="Chang Y.J."/>
            <person name="Jeffries C.D."/>
            <person name="Rohde M."/>
            <person name="Spring S."/>
            <person name="Sikorski J."/>
            <person name="Goker M."/>
            <person name="Woyke T."/>
            <person name="Bristow J."/>
            <person name="Eisen J.A."/>
            <person name="Markowitz V."/>
            <person name="Hugenholtz P."/>
            <person name="Kyrpides N.C."/>
            <person name="Klenk H.P."/>
        </authorList>
    </citation>
    <scope>NUCLEOTIDE SEQUENCE [LARGE SCALE GENOMIC DNA]</scope>
    <source>
        <strain evidence="2">DSM 11571 / OCM 486 / SEBR 4847</strain>
    </source>
</reference>
<protein>
    <submittedName>
        <fullName evidence="1">Uncharacterized protein</fullName>
    </submittedName>
</protein>
<dbReference type="STRING" id="679926.Mpet_1446"/>
<dbReference type="Proteomes" id="UP000006565">
    <property type="component" value="Chromosome"/>
</dbReference>
<dbReference type="OrthoDB" id="373427at2157"/>
<dbReference type="eggNOG" id="arCOG11109">
    <property type="taxonomic scope" value="Archaea"/>
</dbReference>
<dbReference type="EMBL" id="CP002117">
    <property type="protein sequence ID" value="ADN36205.1"/>
    <property type="molecule type" value="Genomic_DNA"/>
</dbReference>
<gene>
    <name evidence="1" type="ordered locus">Mpet_1446</name>
</gene>
<evidence type="ECO:0000313" key="2">
    <source>
        <dbReference type="Proteomes" id="UP000006565"/>
    </source>
</evidence>
<keyword evidence="2" id="KW-1185">Reference proteome</keyword>
<accession>E1RFH5</accession>
<proteinExistence type="predicted"/>
<sequence length="478" mass="51847">MSEEGTIRSIEIIWELVDDITSPVEKINENINKMIGKSREIIGKYEETVTNSIYEIARAYLYAQEVLDSYTKDLKSCSKYTGVSEEVLEYMQNPPEFVFNRNALSDVSDLSRQWATGSEEKTPLNPVSFNTGIAGGSGMMLMAGTDMTNLEKLGTINNAITDSIGLYREFSDTTASVLSENPALNDMLTGAFEQMPESLQGIISTGGEAGSALMDITESVLPLADSAFSVADQWGQVYGILTNYIPTSTFATITTGGLSGAMTTLGTSLWAIATNPVTYAILAIVAAAWLLWDVFDKGWENSMLKGAVDWIFETFPWLTPLVEGIVTAFTYLQEVMVSVWEYIKPIVDTITSTLENPVVKTVLDALWSVTPMGMAENVYAITTGQPTKLQSDFGELAGGEYIQNAYQTQEITDKAYGSSAGGGVTVNIGSVDASMNTGDLKTEGVTTDDLNTIMNKRDRNLQSGMQRMITGELVSVGA</sequence>
<dbReference type="AlphaFoldDB" id="E1RFH5"/>
<dbReference type="KEGG" id="mpi:Mpet_1446"/>